<dbReference type="GO" id="GO:0004519">
    <property type="term" value="F:endonuclease activity"/>
    <property type="evidence" value="ECO:0007669"/>
    <property type="project" value="UniProtKB-KW"/>
</dbReference>
<dbReference type="PANTHER" id="PTHR33352:SF3">
    <property type="entry name" value="SLR1612 PROTEIN"/>
    <property type="match status" value="1"/>
</dbReference>
<dbReference type="InterPro" id="IPR011335">
    <property type="entry name" value="Restrct_endonuc-II-like"/>
</dbReference>
<sequence length="274" mass="31680">MSVKLTANTSPETATETEWEPPMPPTDLIFDDGEPLESNRHRIAMNVLIRSLQQAWRDRHDFYTGGNMFIYYSSEQARNRDFRGPDFFAVLDVDGTTERQGWVVWQEGGRYPDVIVELMSPSTARVDQESKKDIYEQIFRTPDYFVFDPFVANSLQGWHLESSQGYQPLVANERGWLWCESLGFWLGTWSGTIDREEAVWLRFYDTDGNLVLLPEEAERQNAQAAEQRAETAEQRAETAEQRAETAEQRAETAEQRAERLAERLRSLGLDPEEL</sequence>
<protein>
    <submittedName>
        <fullName evidence="3">Uma2 family endonuclease</fullName>
    </submittedName>
</protein>
<dbReference type="Gene3D" id="3.90.1570.10">
    <property type="entry name" value="tt1808, chain A"/>
    <property type="match status" value="1"/>
</dbReference>
<dbReference type="InterPro" id="IPR008538">
    <property type="entry name" value="Uma2"/>
</dbReference>
<reference evidence="3 4" key="1">
    <citation type="submission" date="2021-08" db="EMBL/GenBank/DDBJ databases">
        <title>Draft genome sequence of Spirulina subsalsa with high tolerance to salinity and hype-accumulation of phycocyanin.</title>
        <authorList>
            <person name="Pei H."/>
            <person name="Jiang L."/>
        </authorList>
    </citation>
    <scope>NUCLEOTIDE SEQUENCE [LARGE SCALE GENOMIC DNA]</scope>
    <source>
        <strain evidence="3 4">FACHB-351</strain>
    </source>
</reference>
<dbReference type="EMBL" id="JAIHOM010000134">
    <property type="protein sequence ID" value="MCW6038411.1"/>
    <property type="molecule type" value="Genomic_DNA"/>
</dbReference>
<dbReference type="SUPFAM" id="SSF52980">
    <property type="entry name" value="Restriction endonuclease-like"/>
    <property type="match status" value="1"/>
</dbReference>
<feature type="region of interest" description="Disordered" evidence="1">
    <location>
        <begin position="221"/>
        <end position="257"/>
    </location>
</feature>
<accession>A0ABT3LA79</accession>
<dbReference type="PANTHER" id="PTHR33352">
    <property type="entry name" value="SLR1095 PROTEIN"/>
    <property type="match status" value="1"/>
</dbReference>
<feature type="domain" description="Putative restriction endonuclease" evidence="2">
    <location>
        <begin position="31"/>
        <end position="184"/>
    </location>
</feature>
<dbReference type="Proteomes" id="UP001526426">
    <property type="component" value="Unassembled WGS sequence"/>
</dbReference>
<feature type="region of interest" description="Disordered" evidence="1">
    <location>
        <begin position="1"/>
        <end position="25"/>
    </location>
</feature>
<evidence type="ECO:0000313" key="4">
    <source>
        <dbReference type="Proteomes" id="UP001526426"/>
    </source>
</evidence>
<evidence type="ECO:0000259" key="2">
    <source>
        <dbReference type="Pfam" id="PF05685"/>
    </source>
</evidence>
<dbReference type="InterPro" id="IPR012296">
    <property type="entry name" value="Nuclease_put_TT1808"/>
</dbReference>
<name>A0ABT3LA79_9CYAN</name>
<feature type="compositionally biased region" description="Basic and acidic residues" evidence="1">
    <location>
        <begin position="227"/>
        <end position="257"/>
    </location>
</feature>
<keyword evidence="3" id="KW-0378">Hydrolase</keyword>
<dbReference type="CDD" id="cd06260">
    <property type="entry name" value="DUF820-like"/>
    <property type="match status" value="1"/>
</dbReference>
<dbReference type="Pfam" id="PF05685">
    <property type="entry name" value="Uma2"/>
    <property type="match status" value="1"/>
</dbReference>
<organism evidence="3 4">
    <name type="scientific">Spirulina subsalsa FACHB-351</name>
    <dbReference type="NCBI Taxonomy" id="234711"/>
    <lineage>
        <taxon>Bacteria</taxon>
        <taxon>Bacillati</taxon>
        <taxon>Cyanobacteriota</taxon>
        <taxon>Cyanophyceae</taxon>
        <taxon>Spirulinales</taxon>
        <taxon>Spirulinaceae</taxon>
        <taxon>Spirulina</taxon>
    </lineage>
</organism>
<evidence type="ECO:0000256" key="1">
    <source>
        <dbReference type="SAM" id="MobiDB-lite"/>
    </source>
</evidence>
<keyword evidence="3" id="KW-0540">Nuclease</keyword>
<keyword evidence="3" id="KW-0255">Endonuclease</keyword>
<dbReference type="RefSeq" id="WP_265266318.1">
    <property type="nucleotide sequence ID" value="NZ_JAIHOM010000134.1"/>
</dbReference>
<proteinExistence type="predicted"/>
<keyword evidence="4" id="KW-1185">Reference proteome</keyword>
<comment type="caution">
    <text evidence="3">The sequence shown here is derived from an EMBL/GenBank/DDBJ whole genome shotgun (WGS) entry which is preliminary data.</text>
</comment>
<gene>
    <name evidence="3" type="ORF">K4A83_19340</name>
</gene>
<evidence type="ECO:0000313" key="3">
    <source>
        <dbReference type="EMBL" id="MCW6038411.1"/>
    </source>
</evidence>